<evidence type="ECO:0000313" key="2">
    <source>
        <dbReference type="Proteomes" id="UP000070578"/>
    </source>
</evidence>
<evidence type="ECO:0000313" key="1">
    <source>
        <dbReference type="EMBL" id="KXS32719.1"/>
    </source>
</evidence>
<protein>
    <submittedName>
        <fullName evidence="1">Uncharacterized protein</fullName>
    </submittedName>
</protein>
<proteinExistence type="predicted"/>
<dbReference type="AlphaFoldDB" id="A0A139BUR3"/>
<name>A0A139BUR3_9PROT</name>
<comment type="caution">
    <text evidence="1">The sequence shown here is derived from an EMBL/GenBank/DDBJ whole genome shotgun (WGS) entry which is preliminary data.</text>
</comment>
<dbReference type="Proteomes" id="UP000070578">
    <property type="component" value="Unassembled WGS sequence"/>
</dbReference>
<sequence>MGGHTFSGQDILGDEIEESFGSLQNDWALNAICCLDVDGHEQARQDVFDCIEIQQRKVRFAMLYE</sequence>
<accession>A0A139BUR3</accession>
<reference evidence="1 2" key="1">
    <citation type="submission" date="2016-02" db="EMBL/GenBank/DDBJ databases">
        <authorList>
            <person name="Wen L."/>
            <person name="He K."/>
            <person name="Yang H."/>
        </authorList>
    </citation>
    <scope>NUCLEOTIDE SEQUENCE [LARGE SCALE GENOMIC DNA]</scope>
    <source>
        <strain evidence="1">ShG14-8</strain>
    </source>
</reference>
<reference evidence="1 2" key="2">
    <citation type="submission" date="2016-03" db="EMBL/GenBank/DDBJ databases">
        <title>New uncultured bacterium of the family Gallionellaceae from acid mine drainage: description and reconstruction of genome based on metagenomic analysis of microbial community.</title>
        <authorList>
            <person name="Kadnikov V."/>
            <person name="Ivasenko D."/>
            <person name="Beletsky A."/>
            <person name="Mardanov A."/>
            <person name="Danilova E."/>
            <person name="Pimenov N."/>
            <person name="Karnachuk O."/>
            <person name="Ravin N."/>
        </authorList>
    </citation>
    <scope>NUCLEOTIDE SEQUENCE [LARGE SCALE GENOMIC DNA]</scope>
    <source>
        <strain evidence="1">ShG14-8</strain>
    </source>
</reference>
<organism evidence="1 2">
    <name type="scientific">Candidatus Gallionella acididurans</name>
    <dbReference type="NCBI Taxonomy" id="1796491"/>
    <lineage>
        <taxon>Bacteria</taxon>
        <taxon>Pseudomonadati</taxon>
        <taxon>Pseudomonadota</taxon>
        <taxon>Betaproteobacteria</taxon>
        <taxon>Nitrosomonadales</taxon>
        <taxon>Gallionellaceae</taxon>
        <taxon>Gallionella</taxon>
    </lineage>
</organism>
<gene>
    <name evidence="1" type="ORF">AWT59_1182</name>
</gene>
<dbReference type="EMBL" id="LSLI01000021">
    <property type="protein sequence ID" value="KXS32719.1"/>
    <property type="molecule type" value="Genomic_DNA"/>
</dbReference>